<dbReference type="InterPro" id="IPR016833">
    <property type="entry name" value="Put_Na-Bile_cotransptr"/>
</dbReference>
<dbReference type="Proteomes" id="UP000613740">
    <property type="component" value="Unassembled WGS sequence"/>
</dbReference>
<dbReference type="Gene3D" id="1.20.1530.20">
    <property type="match status" value="1"/>
</dbReference>
<evidence type="ECO:0000313" key="3">
    <source>
        <dbReference type="EMBL" id="KAG2453576.1"/>
    </source>
</evidence>
<feature type="transmembrane region" description="Helical" evidence="2">
    <location>
        <begin position="83"/>
        <end position="101"/>
    </location>
</feature>
<keyword evidence="2" id="KW-0472">Membrane</keyword>
<reference evidence="3" key="1">
    <citation type="journal article" date="2020" name="bioRxiv">
        <title>Comparative genomics of Chlamydomonas.</title>
        <authorList>
            <person name="Craig R.J."/>
            <person name="Hasan A.R."/>
            <person name="Ness R.W."/>
            <person name="Keightley P.D."/>
        </authorList>
    </citation>
    <scope>NUCLEOTIDE SEQUENCE</scope>
    <source>
        <strain evidence="3">CCAP 11/173</strain>
    </source>
</reference>
<feature type="transmembrane region" description="Helical" evidence="2">
    <location>
        <begin position="46"/>
        <end position="63"/>
    </location>
</feature>
<feature type="transmembrane region" description="Helical" evidence="2">
    <location>
        <begin position="170"/>
        <end position="191"/>
    </location>
</feature>
<proteinExistence type="predicted"/>
<feature type="region of interest" description="Disordered" evidence="1">
    <location>
        <begin position="383"/>
        <end position="404"/>
    </location>
</feature>
<feature type="region of interest" description="Disordered" evidence="1">
    <location>
        <begin position="440"/>
        <end position="496"/>
    </location>
</feature>
<dbReference type="AlphaFoldDB" id="A0A836BBI7"/>
<feature type="transmembrane region" description="Helical" evidence="2">
    <location>
        <begin position="275"/>
        <end position="299"/>
    </location>
</feature>
<evidence type="ECO:0000313" key="4">
    <source>
        <dbReference type="Proteomes" id="UP000613740"/>
    </source>
</evidence>
<feature type="compositionally biased region" description="Low complexity" evidence="1">
    <location>
        <begin position="395"/>
        <end position="404"/>
    </location>
</feature>
<evidence type="ECO:0000256" key="1">
    <source>
        <dbReference type="SAM" id="MobiDB-lite"/>
    </source>
</evidence>
<protein>
    <submittedName>
        <fullName evidence="3">Uncharacterized protein</fullName>
    </submittedName>
</protein>
<dbReference type="InterPro" id="IPR038770">
    <property type="entry name" value="Na+/solute_symporter_sf"/>
</dbReference>
<keyword evidence="2" id="KW-0812">Transmembrane</keyword>
<evidence type="ECO:0000256" key="2">
    <source>
        <dbReference type="SAM" id="Phobius"/>
    </source>
</evidence>
<organism evidence="3 4">
    <name type="scientific">Chlamydomonas schloesseri</name>
    <dbReference type="NCBI Taxonomy" id="2026947"/>
    <lineage>
        <taxon>Eukaryota</taxon>
        <taxon>Viridiplantae</taxon>
        <taxon>Chlorophyta</taxon>
        <taxon>core chlorophytes</taxon>
        <taxon>Chlorophyceae</taxon>
        <taxon>CS clade</taxon>
        <taxon>Chlamydomonadales</taxon>
        <taxon>Chlamydomonadaceae</taxon>
        <taxon>Chlamydomonas</taxon>
    </lineage>
</organism>
<dbReference type="Pfam" id="PF13593">
    <property type="entry name" value="SBF_like"/>
    <property type="match status" value="1"/>
</dbReference>
<dbReference type="EMBL" id="JAEHOD010000003">
    <property type="protein sequence ID" value="KAG2453576.1"/>
    <property type="molecule type" value="Genomic_DNA"/>
</dbReference>
<dbReference type="GO" id="GO:0009941">
    <property type="term" value="C:chloroplast envelope"/>
    <property type="evidence" value="ECO:0007669"/>
    <property type="project" value="TreeGrafter"/>
</dbReference>
<feature type="transmembrane region" description="Helical" evidence="2">
    <location>
        <begin position="113"/>
        <end position="131"/>
    </location>
</feature>
<dbReference type="PANTHER" id="PTHR18640:SF14">
    <property type="entry name" value="SODIUM BILE ACID SYMPORTER FAMILY"/>
    <property type="match status" value="1"/>
</dbReference>
<feature type="transmembrane region" description="Helical" evidence="2">
    <location>
        <begin position="245"/>
        <end position="263"/>
    </location>
</feature>
<dbReference type="PANTHER" id="PTHR18640">
    <property type="entry name" value="SOLUTE CARRIER FAMILY 10 MEMBER 7"/>
    <property type="match status" value="1"/>
</dbReference>
<feature type="transmembrane region" description="Helical" evidence="2">
    <location>
        <begin position="143"/>
        <end position="163"/>
    </location>
</feature>
<keyword evidence="4" id="KW-1185">Reference proteome</keyword>
<sequence>MASEEKGTAAAAVVADAPETLKPKPTFRERWAVWWPKIQDFIVENYLVIAFAVALTFALAYPVPGSYLVRITVLGNVHIIQEINMFIVFFISGLALNTTELKKAMARESLPTVIFGWVMISIVTPILGFAMREIPLTPPAFSVGLTIFCLVPTTLGIGIALVRSCKGNEAIALLLTVGTNMLGVFLMPPWLRFLFLNYDAGISLNINIPDLLVKLSITILVPSIIGKALRDLVKPVEEFAKKYRTALSMLSTTNLAFIVWQTLSGARNLLFEQRAGMIVSVIVLAAAIHVFYLIVNYLLVKFAFKPPIKEFVAVVIMASQKSAPVAVTVISYVTSDPAQQGLLAIPSIVGQLSQIFIGAAIAKRVAPYVQKVTKAQEAAAKAAAAAAPPKDPADAAEQGRATDAAGDSAAAAATATAATADSDAAALGADDAAATVAAVPGADGPSSGGSSGDYYKGDVPLPGDTEAGLQTALPPLEIEAGKGPEAGHVAIAGDHR</sequence>
<dbReference type="OrthoDB" id="188035at2759"/>
<name>A0A836BBI7_9CHLO</name>
<gene>
    <name evidence="3" type="ORF">HYH02_001794</name>
</gene>
<accession>A0A836BBI7</accession>
<feature type="transmembrane region" description="Helical" evidence="2">
    <location>
        <begin position="211"/>
        <end position="233"/>
    </location>
</feature>
<keyword evidence="2" id="KW-1133">Transmembrane helix</keyword>
<comment type="caution">
    <text evidence="3">The sequence shown here is derived from an EMBL/GenBank/DDBJ whole genome shotgun (WGS) entry which is preliminary data.</text>
</comment>